<evidence type="ECO:0000313" key="10">
    <source>
        <dbReference type="Proteomes" id="UP000176902"/>
    </source>
</evidence>
<feature type="domain" description="NAD(P)-binding" evidence="8">
    <location>
        <begin position="4"/>
        <end position="303"/>
    </location>
</feature>
<dbReference type="EMBL" id="MFCV01000045">
    <property type="protein sequence ID" value="OGE30561.1"/>
    <property type="molecule type" value="Genomic_DNA"/>
</dbReference>
<dbReference type="InterPro" id="IPR036291">
    <property type="entry name" value="NAD(P)-bd_dom_sf"/>
</dbReference>
<dbReference type="CDD" id="cd05246">
    <property type="entry name" value="dTDP_GD_SDR_e"/>
    <property type="match status" value="1"/>
</dbReference>
<name>A0A1F5JPF4_9BACT</name>
<dbReference type="STRING" id="1797768.A3C59_00235"/>
<dbReference type="EC" id="4.2.1.46" evidence="4 7"/>
<evidence type="ECO:0000256" key="6">
    <source>
        <dbReference type="ARBA" id="ARBA00023239"/>
    </source>
</evidence>
<dbReference type="Proteomes" id="UP000176902">
    <property type="component" value="Unassembled WGS sequence"/>
</dbReference>
<keyword evidence="5" id="KW-0520">NAD</keyword>
<comment type="catalytic activity">
    <reaction evidence="1 7">
        <text>dTDP-alpha-D-glucose = dTDP-4-dehydro-6-deoxy-alpha-D-glucose + H2O</text>
        <dbReference type="Rhea" id="RHEA:17221"/>
        <dbReference type="ChEBI" id="CHEBI:15377"/>
        <dbReference type="ChEBI" id="CHEBI:57477"/>
        <dbReference type="ChEBI" id="CHEBI:57649"/>
        <dbReference type="EC" id="4.2.1.46"/>
    </reaction>
</comment>
<organism evidence="9 10">
    <name type="scientific">Candidatus Daviesbacteria bacterium RIFCSPHIGHO2_02_FULL_36_13</name>
    <dbReference type="NCBI Taxonomy" id="1797768"/>
    <lineage>
        <taxon>Bacteria</taxon>
        <taxon>Candidatus Daviesiibacteriota</taxon>
    </lineage>
</organism>
<evidence type="ECO:0000256" key="7">
    <source>
        <dbReference type="RuleBase" id="RU004473"/>
    </source>
</evidence>
<dbReference type="NCBIfam" id="TIGR01181">
    <property type="entry name" value="dTDP_gluc_dehyt"/>
    <property type="match status" value="1"/>
</dbReference>
<evidence type="ECO:0000313" key="9">
    <source>
        <dbReference type="EMBL" id="OGE30561.1"/>
    </source>
</evidence>
<dbReference type="SUPFAM" id="SSF51735">
    <property type="entry name" value="NAD(P)-binding Rossmann-fold domains"/>
    <property type="match status" value="1"/>
</dbReference>
<dbReference type="Gene3D" id="3.90.25.10">
    <property type="entry name" value="UDP-galactose 4-epimerase, domain 1"/>
    <property type="match status" value="1"/>
</dbReference>
<evidence type="ECO:0000256" key="5">
    <source>
        <dbReference type="ARBA" id="ARBA00023027"/>
    </source>
</evidence>
<evidence type="ECO:0000256" key="1">
    <source>
        <dbReference type="ARBA" id="ARBA00001539"/>
    </source>
</evidence>
<comment type="similarity">
    <text evidence="3 7">Belongs to the NAD(P)-dependent epimerase/dehydratase family. dTDP-glucose dehydratase subfamily.</text>
</comment>
<keyword evidence="6 7" id="KW-0456">Lyase</keyword>
<dbReference type="Pfam" id="PF16363">
    <property type="entry name" value="GDP_Man_Dehyd"/>
    <property type="match status" value="1"/>
</dbReference>
<dbReference type="GO" id="GO:0008460">
    <property type="term" value="F:dTDP-glucose 4,6-dehydratase activity"/>
    <property type="evidence" value="ECO:0007669"/>
    <property type="project" value="UniProtKB-EC"/>
</dbReference>
<proteinExistence type="inferred from homology"/>
<evidence type="ECO:0000256" key="2">
    <source>
        <dbReference type="ARBA" id="ARBA00001911"/>
    </source>
</evidence>
<dbReference type="PANTHER" id="PTHR43000">
    <property type="entry name" value="DTDP-D-GLUCOSE 4,6-DEHYDRATASE-RELATED"/>
    <property type="match status" value="1"/>
</dbReference>
<dbReference type="InterPro" id="IPR005888">
    <property type="entry name" value="dTDP_Gluc_deHydtase"/>
</dbReference>
<reference evidence="9 10" key="1">
    <citation type="journal article" date="2016" name="Nat. Commun.">
        <title>Thousands of microbial genomes shed light on interconnected biogeochemical processes in an aquifer system.</title>
        <authorList>
            <person name="Anantharaman K."/>
            <person name="Brown C.T."/>
            <person name="Hug L.A."/>
            <person name="Sharon I."/>
            <person name="Castelle C.J."/>
            <person name="Probst A.J."/>
            <person name="Thomas B.C."/>
            <person name="Singh A."/>
            <person name="Wilkins M.J."/>
            <person name="Karaoz U."/>
            <person name="Brodie E.L."/>
            <person name="Williams K.H."/>
            <person name="Hubbard S.S."/>
            <person name="Banfield J.F."/>
        </authorList>
    </citation>
    <scope>NUCLEOTIDE SEQUENCE [LARGE SCALE GENOMIC DNA]</scope>
</reference>
<gene>
    <name evidence="9" type="ORF">A3C59_00235</name>
</gene>
<dbReference type="Gene3D" id="3.40.50.720">
    <property type="entry name" value="NAD(P)-binding Rossmann-like Domain"/>
    <property type="match status" value="1"/>
</dbReference>
<dbReference type="GO" id="GO:0009225">
    <property type="term" value="P:nucleotide-sugar metabolic process"/>
    <property type="evidence" value="ECO:0007669"/>
    <property type="project" value="InterPro"/>
</dbReference>
<dbReference type="InterPro" id="IPR016040">
    <property type="entry name" value="NAD(P)-bd_dom"/>
</dbReference>
<comment type="cofactor">
    <cofactor evidence="2 7">
        <name>NAD(+)</name>
        <dbReference type="ChEBI" id="CHEBI:57540"/>
    </cofactor>
</comment>
<evidence type="ECO:0000259" key="8">
    <source>
        <dbReference type="Pfam" id="PF16363"/>
    </source>
</evidence>
<evidence type="ECO:0000256" key="3">
    <source>
        <dbReference type="ARBA" id="ARBA00008178"/>
    </source>
</evidence>
<evidence type="ECO:0000256" key="4">
    <source>
        <dbReference type="ARBA" id="ARBA00011990"/>
    </source>
</evidence>
<protein>
    <recommendedName>
        <fullName evidence="4 7">dTDP-glucose 4,6-dehydratase</fullName>
        <ecNumber evidence="4 7">4.2.1.46</ecNumber>
    </recommendedName>
</protein>
<accession>A0A1F5JPF4</accession>
<dbReference type="AlphaFoldDB" id="A0A1F5JPF4"/>
<comment type="caution">
    <text evidence="9">The sequence shown here is derived from an EMBL/GenBank/DDBJ whole genome shotgun (WGS) entry which is preliminary data.</text>
</comment>
<sequence>MKILVTGGAGFIGSNFIHYYLNAHPEDQVVNFDVLTYAGHIESLKDLEGNPSYRFIKGDITDAQAVKDAMQGVDWVVHFAAESHVDRSIIDPMQFVKTNVLGTAVLLDAALSNKVKRFHHISTDEVFGQLGESDAPFKETTPYSPRTPYSASKAGSDHLVRAYFETYNLPITISNCSNNFGPFHDPEKLIPRFITNLLEGKKVPLMGKGENIRDWVYVYDHNKAVDIILQKGVIGETYCIGGEEKTNLEVTKKILEILGLGEDRLEFVEHRLGHDLRYAIDDSKIKALGWSPEKSFEERLEETINWFKENEWWWKPLKKDRPNVDRSAQKSYG</sequence>